<feature type="binding site" evidence="2">
    <location>
        <position position="42"/>
    </location>
    <ligand>
        <name>Mg(2+)</name>
        <dbReference type="ChEBI" id="CHEBI:18420"/>
        <label>1</label>
    </ligand>
</feature>
<dbReference type="InterPro" id="IPR006283">
    <property type="entry name" value="ThiL-like"/>
</dbReference>
<dbReference type="AlphaFoldDB" id="A0A074N4P3"/>
<keyword evidence="1 2" id="KW-0784">Thiamine biosynthesis</keyword>
<protein>
    <recommendedName>
        <fullName evidence="2">Thiamine-monophosphate kinase</fullName>
        <shortName evidence="2">TMP kinase</shortName>
        <shortName evidence="2">Thiamine-phosphate kinase</shortName>
        <ecNumber evidence="2">2.7.4.16</ecNumber>
    </recommendedName>
</protein>
<comment type="caution">
    <text evidence="2">Lacks conserved residue(s) required for the propagation of feature annotation.</text>
</comment>
<keyword evidence="2" id="KW-0460">Magnesium</keyword>
<keyword evidence="2 4" id="KW-0418">Kinase</keyword>
<comment type="miscellaneous">
    <text evidence="2">Reaction mechanism of ThiL seems to utilize a direct, inline transfer of the gamma-phosphate of ATP to TMP rather than a phosphorylated enzyme intermediate.</text>
</comment>
<comment type="pathway">
    <text evidence="2">Cofactor biosynthesis; thiamine diphosphate biosynthesis; thiamine diphosphate from thiamine phosphate: step 1/1.</text>
</comment>
<feature type="binding site" evidence="2">
    <location>
        <position position="49"/>
    </location>
    <ligand>
        <name>substrate</name>
    </ligand>
</feature>
<feature type="domain" description="PurM-like N-terminal" evidence="3">
    <location>
        <begin position="25"/>
        <end position="131"/>
    </location>
</feature>
<dbReference type="PIRSF" id="PIRSF005303">
    <property type="entry name" value="Thiam_monoph_kin"/>
    <property type="match status" value="1"/>
</dbReference>
<feature type="binding site" evidence="2">
    <location>
        <position position="197"/>
    </location>
    <ligand>
        <name>Mg(2+)</name>
        <dbReference type="ChEBI" id="CHEBI:18420"/>
        <label>5</label>
    </ligand>
</feature>
<feature type="binding site" evidence="2">
    <location>
        <position position="26"/>
    </location>
    <ligand>
        <name>Mg(2+)</name>
        <dbReference type="ChEBI" id="CHEBI:18420"/>
        <label>3</label>
    </ligand>
</feature>
<comment type="function">
    <text evidence="2">Catalyzes the ATP-dependent phosphorylation of thiamine-monophosphate (TMP) to form thiamine-pyrophosphate (TPP), the active form of vitamin B1.</text>
</comment>
<dbReference type="EC" id="2.7.4.16" evidence="2"/>
<comment type="caution">
    <text evidence="4">The sequence shown here is derived from an EMBL/GenBank/DDBJ whole genome shotgun (WGS) entry which is preliminary data.</text>
</comment>
<dbReference type="GO" id="GO:0000287">
    <property type="term" value="F:magnesium ion binding"/>
    <property type="evidence" value="ECO:0007669"/>
    <property type="project" value="UniProtKB-UniRule"/>
</dbReference>
<dbReference type="Gene3D" id="3.90.650.10">
    <property type="entry name" value="PurM-like C-terminal domain"/>
    <property type="match status" value="1"/>
</dbReference>
<gene>
    <name evidence="2" type="primary">thiL</name>
    <name evidence="4" type="ORF">EH32_04725</name>
</gene>
<dbReference type="InterPro" id="IPR016188">
    <property type="entry name" value="PurM-like_N"/>
</dbReference>
<dbReference type="EMBL" id="JMIX01000002">
    <property type="protein sequence ID" value="KEO99128.1"/>
    <property type="molecule type" value="Genomic_DNA"/>
</dbReference>
<feature type="binding site" evidence="2">
    <location>
        <position position="237"/>
    </location>
    <ligand>
        <name>substrate</name>
    </ligand>
</feature>
<dbReference type="GO" id="GO:0005524">
    <property type="term" value="F:ATP binding"/>
    <property type="evidence" value="ECO:0007669"/>
    <property type="project" value="UniProtKB-UniRule"/>
</dbReference>
<keyword evidence="2" id="KW-0479">Metal-binding</keyword>
<evidence type="ECO:0000256" key="2">
    <source>
        <dbReference type="HAMAP-Rule" id="MF_02128"/>
    </source>
</evidence>
<sequence>MMNELDFVTALRSLPLHPGAQGLRDDCALIEIGDEVLVINMDSMAEDTHWRPSADLADVAWKLVALNLSDIASKGAEPVGVLLGYALGGDEDNRFLAGLADALTEFDVPLLGGDTIATTGASTFSITAIGRATCRPVPSRTNATAGEALFVTGSLGRAMLGFEGDKNHLDAFNRPRPRLAEGIALAPVAGAMMDISDGLLLDAYRMAEASDVTVVIDPQLVPVAASDRLDDCMRWGDDYELLFTASWDAELPVDAVRIGCIEEAGEAPLMLGASSFTDPDALGYQHG</sequence>
<feature type="binding site" evidence="2">
    <location>
        <position position="194"/>
    </location>
    <ligand>
        <name>Mg(2+)</name>
        <dbReference type="ChEBI" id="CHEBI:18420"/>
        <label>3</label>
    </ligand>
</feature>
<dbReference type="NCBIfam" id="TIGR01379">
    <property type="entry name" value="thiL"/>
    <property type="match status" value="1"/>
</dbReference>
<evidence type="ECO:0000259" key="3">
    <source>
        <dbReference type="Pfam" id="PF00586"/>
    </source>
</evidence>
<comment type="similarity">
    <text evidence="2">Belongs to the thiamine-monophosphate kinase family.</text>
</comment>
<dbReference type="Proteomes" id="UP000027866">
    <property type="component" value="Unassembled WGS sequence"/>
</dbReference>
<keyword evidence="2" id="KW-0808">Transferase</keyword>
<feature type="binding site" evidence="2">
    <location>
        <position position="284"/>
    </location>
    <ligand>
        <name>substrate</name>
    </ligand>
</feature>
<feature type="binding site" evidence="2">
    <location>
        <position position="42"/>
    </location>
    <ligand>
        <name>Mg(2+)</name>
        <dbReference type="ChEBI" id="CHEBI:18420"/>
        <label>2</label>
    </ligand>
</feature>
<proteinExistence type="inferred from homology"/>
<keyword evidence="2" id="KW-0067">ATP-binding</keyword>
<feature type="binding site" evidence="2">
    <location>
        <position position="114"/>
    </location>
    <ligand>
        <name>Mg(2+)</name>
        <dbReference type="ChEBI" id="CHEBI:18420"/>
        <label>1</label>
    </ligand>
</feature>
<dbReference type="Gene3D" id="3.30.1330.10">
    <property type="entry name" value="PurM-like, N-terminal domain"/>
    <property type="match status" value="1"/>
</dbReference>
<feature type="binding site" evidence="2">
    <location>
        <position position="70"/>
    </location>
    <ligand>
        <name>Mg(2+)</name>
        <dbReference type="ChEBI" id="CHEBI:18420"/>
        <label>2</label>
    </ligand>
</feature>
<feature type="binding site" evidence="2">
    <location>
        <position position="140"/>
    </location>
    <ligand>
        <name>ATP</name>
        <dbReference type="ChEBI" id="CHEBI:30616"/>
    </ligand>
</feature>
<dbReference type="GO" id="GO:0009229">
    <property type="term" value="P:thiamine diphosphate biosynthetic process"/>
    <property type="evidence" value="ECO:0007669"/>
    <property type="project" value="UniProtKB-UniRule"/>
</dbReference>
<feature type="binding site" evidence="2">
    <location>
        <position position="70"/>
    </location>
    <ligand>
        <name>Mg(2+)</name>
        <dbReference type="ChEBI" id="CHEBI:18420"/>
        <label>4</label>
    </ligand>
</feature>
<reference evidence="4 5" key="1">
    <citation type="submission" date="2014-04" db="EMBL/GenBank/DDBJ databases">
        <title>A comprehensive comparison of genomes of Erythrobacter spp. Strains.</title>
        <authorList>
            <person name="Zheng Q."/>
        </authorList>
    </citation>
    <scope>NUCLEOTIDE SEQUENCE [LARGE SCALE GENOMIC DNA]</scope>
    <source>
        <strain evidence="4 5">DSM 8509</strain>
    </source>
</reference>
<feature type="binding site" evidence="2">
    <location>
        <begin position="113"/>
        <end position="114"/>
    </location>
    <ligand>
        <name>ATP</name>
        <dbReference type="ChEBI" id="CHEBI:30616"/>
    </ligand>
</feature>
<feature type="binding site" evidence="2">
    <location>
        <position position="26"/>
    </location>
    <ligand>
        <name>Mg(2+)</name>
        <dbReference type="ChEBI" id="CHEBI:18420"/>
        <label>4</label>
    </ligand>
</feature>
<dbReference type="GO" id="GO:0009030">
    <property type="term" value="F:thiamine-phosphate kinase activity"/>
    <property type="evidence" value="ECO:0007669"/>
    <property type="project" value="UniProtKB-UniRule"/>
</dbReference>
<dbReference type="UniPathway" id="UPA00060">
    <property type="reaction ID" value="UER00142"/>
</dbReference>
<comment type="catalytic activity">
    <reaction evidence="2">
        <text>thiamine phosphate + ATP = thiamine diphosphate + ADP</text>
        <dbReference type="Rhea" id="RHEA:15913"/>
        <dbReference type="ChEBI" id="CHEBI:30616"/>
        <dbReference type="ChEBI" id="CHEBI:37575"/>
        <dbReference type="ChEBI" id="CHEBI:58937"/>
        <dbReference type="ChEBI" id="CHEBI:456216"/>
        <dbReference type="EC" id="2.7.4.16"/>
    </reaction>
</comment>
<dbReference type="HAMAP" id="MF_02128">
    <property type="entry name" value="TMP_kinase"/>
    <property type="match status" value="1"/>
</dbReference>
<dbReference type="PANTHER" id="PTHR30270:SF0">
    <property type="entry name" value="THIAMINE-MONOPHOSPHATE KINASE"/>
    <property type="match status" value="1"/>
</dbReference>
<keyword evidence="5" id="KW-1185">Reference proteome</keyword>
<dbReference type="InterPro" id="IPR036676">
    <property type="entry name" value="PurM-like_C_sf"/>
</dbReference>
<evidence type="ECO:0000313" key="5">
    <source>
        <dbReference type="Proteomes" id="UP000027866"/>
    </source>
</evidence>
<dbReference type="GO" id="GO:0009228">
    <property type="term" value="P:thiamine biosynthetic process"/>
    <property type="evidence" value="ECO:0007669"/>
    <property type="project" value="UniProtKB-KW"/>
</dbReference>
<dbReference type="SUPFAM" id="SSF55326">
    <property type="entry name" value="PurM N-terminal domain-like"/>
    <property type="match status" value="1"/>
</dbReference>
<dbReference type="PANTHER" id="PTHR30270">
    <property type="entry name" value="THIAMINE-MONOPHOSPHATE KINASE"/>
    <property type="match status" value="1"/>
</dbReference>
<feature type="binding site" evidence="2">
    <location>
        <position position="196"/>
    </location>
    <ligand>
        <name>ATP</name>
        <dbReference type="ChEBI" id="CHEBI:30616"/>
    </ligand>
</feature>
<dbReference type="InterPro" id="IPR036921">
    <property type="entry name" value="PurM-like_N_sf"/>
</dbReference>
<feature type="binding site" evidence="2">
    <location>
        <position position="70"/>
    </location>
    <ligand>
        <name>Mg(2+)</name>
        <dbReference type="ChEBI" id="CHEBI:18420"/>
        <label>3</label>
    </ligand>
</feature>
<dbReference type="SUPFAM" id="SSF56042">
    <property type="entry name" value="PurM C-terminal domain-like"/>
    <property type="match status" value="1"/>
</dbReference>
<evidence type="ECO:0000313" key="4">
    <source>
        <dbReference type="EMBL" id="KEO99128.1"/>
    </source>
</evidence>
<evidence type="ECO:0000256" key="1">
    <source>
        <dbReference type="ARBA" id="ARBA00022977"/>
    </source>
</evidence>
<name>A0A074N4P3_9SPHN</name>
<dbReference type="Pfam" id="PF00586">
    <property type="entry name" value="AIRS"/>
    <property type="match status" value="1"/>
</dbReference>
<dbReference type="CDD" id="cd02194">
    <property type="entry name" value="ThiL"/>
    <property type="match status" value="1"/>
</dbReference>
<organism evidence="4 5">
    <name type="scientific">Erythrobacter litoralis</name>
    <dbReference type="NCBI Taxonomy" id="39960"/>
    <lineage>
        <taxon>Bacteria</taxon>
        <taxon>Pseudomonadati</taxon>
        <taxon>Pseudomonadota</taxon>
        <taxon>Alphaproteobacteria</taxon>
        <taxon>Sphingomonadales</taxon>
        <taxon>Erythrobacteraceae</taxon>
        <taxon>Erythrobacter/Porphyrobacter group</taxon>
        <taxon>Erythrobacter</taxon>
    </lineage>
</organism>
<keyword evidence="2" id="KW-0547">Nucleotide-binding</keyword>
<accession>A0A074N4P3</accession>